<feature type="domain" description="2Fe-2S ferredoxin-type" evidence="1">
    <location>
        <begin position="9"/>
        <end position="104"/>
    </location>
</feature>
<dbReference type="InterPro" id="IPR036010">
    <property type="entry name" value="2Fe-2S_ferredoxin-like_sf"/>
</dbReference>
<dbReference type="CDD" id="cd00207">
    <property type="entry name" value="fer2"/>
    <property type="match status" value="1"/>
</dbReference>
<dbReference type="eggNOG" id="COG2871">
    <property type="taxonomic scope" value="Bacteria"/>
</dbReference>
<dbReference type="RefSeq" id="WP_015708557.1">
    <property type="nucleotide sequence ID" value="NC_015578.1"/>
</dbReference>
<dbReference type="AlphaFoldDB" id="F5YPE8"/>
<accession>F5YPE8</accession>
<dbReference type="OrthoDB" id="9810588at2"/>
<dbReference type="Gene3D" id="3.10.20.30">
    <property type="match status" value="1"/>
</dbReference>
<dbReference type="eggNOG" id="COG3894">
    <property type="taxonomic scope" value="Bacteria"/>
</dbReference>
<dbReference type="Pfam" id="PF14574">
    <property type="entry name" value="RACo_C_ter"/>
    <property type="match status" value="1"/>
</dbReference>
<evidence type="ECO:0000313" key="3">
    <source>
        <dbReference type="Proteomes" id="UP000009223"/>
    </source>
</evidence>
<dbReference type="EMBL" id="CP001843">
    <property type="protein sequence ID" value="AEF84592.1"/>
    <property type="molecule type" value="Genomic_DNA"/>
</dbReference>
<dbReference type="InterPro" id="IPR027980">
    <property type="entry name" value="RACo_C"/>
</dbReference>
<dbReference type="PANTHER" id="PTHR42895">
    <property type="entry name" value="IRON-SULFUR CLUSTER-BINDING PROTEIN-RELATED"/>
    <property type="match status" value="1"/>
</dbReference>
<protein>
    <submittedName>
        <fullName evidence="2">Ferredoxin</fullName>
    </submittedName>
</protein>
<dbReference type="SUPFAM" id="SSF54292">
    <property type="entry name" value="2Fe-2S ferredoxin-like"/>
    <property type="match status" value="1"/>
</dbReference>
<dbReference type="STRING" id="545694.TREPR_1553"/>
<dbReference type="Proteomes" id="UP000009223">
    <property type="component" value="Chromosome"/>
</dbReference>
<name>F5YPE8_TREPZ</name>
<sequence>MNTNNSVAPLITVVSGDTEQTIRFDIQKDDNLLKSLQVGGLYVPAICGGRGTCGKCKVKVTRGNLEPSQADRDYFSESDINDGWRLGCNARPGEDLRIIIPKSDEQSFESVISFGTGETEESATGPAAQTEKIALQRSATSFAHQLAGNQDKYLSLHSLTQIALCADMAAAKDAAPVGSEEAIREPAVYLYRDKGAIVSVQSGPEPVYGIGIDIGTTTIAIALVDLVTGRIRDRFSTVNKQRAFGADVISRMQRASKGDLSLLTGSVRKQISVGIETLLATNTIRARDVCKVAVAGNTTMMHLLLGLSCATLGQFPFTPVTLNFVFCSFPELFEGDLSCQVAILPGISTYVGADITAGIYFSNMYKSREPELLMDIGTNGEMALMVSGKLLCTATAAGPAFEGGNIQWGTGSVPGAISSVVWQNGQFELKTIGNRPPGGICGSGVVDLVNEGLKSSLIEPSGRFDKSVPKTGIFLAKTVDGQDINFCQKDVRELQLAKSAVRSGVDALIRHAGLSYGDIKNLFVAGGFGYNLNFSSGAGIGLIPPELQPKVRLIGNSALGGTVRYLLEGDSEETLNAIVGLSEEYSLPEDSYFNEMFIENINFE</sequence>
<gene>
    <name evidence="2" type="ordered locus">TREPR_1553</name>
</gene>
<reference evidence="3" key="1">
    <citation type="submission" date="2009-12" db="EMBL/GenBank/DDBJ databases">
        <title>Complete sequence of Treponema primitia strain ZAS-2.</title>
        <authorList>
            <person name="Tetu S.G."/>
            <person name="Matson E."/>
            <person name="Ren Q."/>
            <person name="Seshadri R."/>
            <person name="Elbourne L."/>
            <person name="Hassan K.A."/>
            <person name="Durkin A."/>
            <person name="Radune D."/>
            <person name="Mohamoud Y."/>
            <person name="Shay R."/>
            <person name="Jin S."/>
            <person name="Zhang X."/>
            <person name="Lucey K."/>
            <person name="Ballor N.R."/>
            <person name="Ottesen E."/>
            <person name="Rosenthal R."/>
            <person name="Allen A."/>
            <person name="Leadbetter J.R."/>
            <person name="Paulsen I.T."/>
        </authorList>
    </citation>
    <scope>NUCLEOTIDE SEQUENCE [LARGE SCALE GENOMIC DNA]</scope>
    <source>
        <strain evidence="3">ATCC BAA-887 / DSM 12427 / ZAS-2</strain>
    </source>
</reference>
<dbReference type="Gene3D" id="3.30.420.480">
    <property type="entry name" value="Domain of unknown function (DUF4445)"/>
    <property type="match status" value="1"/>
</dbReference>
<dbReference type="KEGG" id="tpi:TREPR_1553"/>
<dbReference type="InterPro" id="IPR052911">
    <property type="entry name" value="Corrinoid_activation_enz"/>
</dbReference>
<dbReference type="PROSITE" id="PS51085">
    <property type="entry name" value="2FE2S_FER_2"/>
    <property type="match status" value="1"/>
</dbReference>
<dbReference type="InterPro" id="IPR041414">
    <property type="entry name" value="Raco-like_middle"/>
</dbReference>
<dbReference type="SUPFAM" id="SSF53067">
    <property type="entry name" value="Actin-like ATPase domain"/>
    <property type="match status" value="1"/>
</dbReference>
<dbReference type="InterPro" id="IPR043129">
    <property type="entry name" value="ATPase_NBD"/>
</dbReference>
<evidence type="ECO:0000259" key="1">
    <source>
        <dbReference type="PROSITE" id="PS51085"/>
    </source>
</evidence>
<reference evidence="2 3" key="2">
    <citation type="journal article" date="2011" name="ISME J.">
        <title>RNA-seq reveals cooperative metabolic interactions between two termite-gut spirochete species in co-culture.</title>
        <authorList>
            <person name="Rosenthal A.Z."/>
            <person name="Matson E.G."/>
            <person name="Eldar A."/>
            <person name="Leadbetter J.R."/>
        </authorList>
    </citation>
    <scope>NUCLEOTIDE SEQUENCE [LARGE SCALE GENOMIC DNA]</scope>
    <source>
        <strain evidence="3">ATCC BAA-887 / DSM 12427 / ZAS-2</strain>
    </source>
</reference>
<keyword evidence="3" id="KW-1185">Reference proteome</keyword>
<dbReference type="Pfam" id="PF00111">
    <property type="entry name" value="Fer2"/>
    <property type="match status" value="1"/>
</dbReference>
<dbReference type="PANTHER" id="PTHR42895:SF2">
    <property type="entry name" value="IRON-SULFUR CLUSTER PROTEIN"/>
    <property type="match status" value="1"/>
</dbReference>
<dbReference type="InterPro" id="IPR042259">
    <property type="entry name" value="Raco-like_middle_sf"/>
</dbReference>
<dbReference type="GO" id="GO:0051536">
    <property type="term" value="F:iron-sulfur cluster binding"/>
    <property type="evidence" value="ECO:0007669"/>
    <property type="project" value="InterPro"/>
</dbReference>
<dbReference type="Pfam" id="PF17651">
    <property type="entry name" value="Raco_middle"/>
    <property type="match status" value="1"/>
</dbReference>
<proteinExistence type="predicted"/>
<evidence type="ECO:0000313" key="2">
    <source>
        <dbReference type="EMBL" id="AEF84592.1"/>
    </source>
</evidence>
<organism evidence="2 3">
    <name type="scientific">Treponema primitia (strain ATCC BAA-887 / DSM 12427 / ZAS-2)</name>
    <dbReference type="NCBI Taxonomy" id="545694"/>
    <lineage>
        <taxon>Bacteria</taxon>
        <taxon>Pseudomonadati</taxon>
        <taxon>Spirochaetota</taxon>
        <taxon>Spirochaetia</taxon>
        <taxon>Spirochaetales</taxon>
        <taxon>Treponemataceae</taxon>
        <taxon>Treponema</taxon>
    </lineage>
</organism>
<dbReference type="InterPro" id="IPR001041">
    <property type="entry name" value="2Fe-2S_ferredoxin-type"/>
</dbReference>
<dbReference type="HOGENOM" id="CLU_019091_0_0_12"/>
<dbReference type="InterPro" id="IPR012675">
    <property type="entry name" value="Beta-grasp_dom_sf"/>
</dbReference>